<dbReference type="Proteomes" id="UP001165092">
    <property type="component" value="Unassembled WGS sequence"/>
</dbReference>
<name>A0A9W6P3J8_9ACTN</name>
<evidence type="ECO:0000256" key="1">
    <source>
        <dbReference type="SAM" id="MobiDB-lite"/>
    </source>
</evidence>
<dbReference type="RefSeq" id="WP_285757295.1">
    <property type="nucleotide sequence ID" value="NZ_BSQG01000001.1"/>
</dbReference>
<gene>
    <name evidence="2" type="ORF">Nans01_07970</name>
</gene>
<reference evidence="2" key="1">
    <citation type="submission" date="2023-02" db="EMBL/GenBank/DDBJ databases">
        <title>Nocardiopsis ansamitocini NBRC 112285.</title>
        <authorList>
            <person name="Ichikawa N."/>
            <person name="Sato H."/>
            <person name="Tonouchi N."/>
        </authorList>
    </citation>
    <scope>NUCLEOTIDE SEQUENCE</scope>
    <source>
        <strain evidence="2">NBRC 112285</strain>
    </source>
</reference>
<feature type="region of interest" description="Disordered" evidence="1">
    <location>
        <begin position="92"/>
        <end position="114"/>
    </location>
</feature>
<proteinExistence type="predicted"/>
<organism evidence="2 3">
    <name type="scientific">Nocardiopsis ansamitocini</name>
    <dbReference type="NCBI Taxonomy" id="1670832"/>
    <lineage>
        <taxon>Bacteria</taxon>
        <taxon>Bacillati</taxon>
        <taxon>Actinomycetota</taxon>
        <taxon>Actinomycetes</taxon>
        <taxon>Streptosporangiales</taxon>
        <taxon>Nocardiopsidaceae</taxon>
        <taxon>Nocardiopsis</taxon>
    </lineage>
</organism>
<keyword evidence="3" id="KW-1185">Reference proteome</keyword>
<evidence type="ECO:0000313" key="2">
    <source>
        <dbReference type="EMBL" id="GLU46446.1"/>
    </source>
</evidence>
<dbReference type="EMBL" id="BSQG01000001">
    <property type="protein sequence ID" value="GLU46446.1"/>
    <property type="molecule type" value="Genomic_DNA"/>
</dbReference>
<accession>A0A9W6P3J8</accession>
<comment type="caution">
    <text evidence="2">The sequence shown here is derived from an EMBL/GenBank/DDBJ whole genome shotgun (WGS) entry which is preliminary data.</text>
</comment>
<dbReference type="SUPFAM" id="SSF47240">
    <property type="entry name" value="Ferritin-like"/>
    <property type="match status" value="1"/>
</dbReference>
<dbReference type="InterPro" id="IPR009078">
    <property type="entry name" value="Ferritin-like_SF"/>
</dbReference>
<sequence>MRQDAVSRRTVFAGALVATLGACGCQGTRWYPHEISPDEHLLRSAIAEEETLIARYQALIRSLDEDETGFLGDCLKRHERHRAALVERLPESAETVLPTEPSRGPGPEAEPDEDVTRIGVAEQAASTNRMRQLTEVFDPALAQLLASIGACEASHAYLILGPNR</sequence>
<dbReference type="PROSITE" id="PS51257">
    <property type="entry name" value="PROKAR_LIPOPROTEIN"/>
    <property type="match status" value="1"/>
</dbReference>
<protein>
    <submittedName>
        <fullName evidence="2">Uncharacterized protein</fullName>
    </submittedName>
</protein>
<dbReference type="AlphaFoldDB" id="A0A9W6P3J8"/>
<evidence type="ECO:0000313" key="3">
    <source>
        <dbReference type="Proteomes" id="UP001165092"/>
    </source>
</evidence>